<evidence type="ECO:0000313" key="3">
    <source>
        <dbReference type="Proteomes" id="UP000001070"/>
    </source>
</evidence>
<dbReference type="InParanoid" id="B4JDS4"/>
<organism evidence="3">
    <name type="scientific">Drosophila grimshawi</name>
    <name type="common">Hawaiian fruit fly</name>
    <name type="synonym">Idiomyia grimshawi</name>
    <dbReference type="NCBI Taxonomy" id="7222"/>
    <lineage>
        <taxon>Eukaryota</taxon>
        <taxon>Metazoa</taxon>
        <taxon>Ecdysozoa</taxon>
        <taxon>Arthropoda</taxon>
        <taxon>Hexapoda</taxon>
        <taxon>Insecta</taxon>
        <taxon>Pterygota</taxon>
        <taxon>Neoptera</taxon>
        <taxon>Endopterygota</taxon>
        <taxon>Diptera</taxon>
        <taxon>Brachycera</taxon>
        <taxon>Muscomorpha</taxon>
        <taxon>Ephydroidea</taxon>
        <taxon>Drosophilidae</taxon>
        <taxon>Drosophila</taxon>
        <taxon>Hawaiian Drosophila</taxon>
    </lineage>
</organism>
<reference evidence="2 3" key="1">
    <citation type="journal article" date="2007" name="Nature">
        <title>Evolution of genes and genomes on the Drosophila phylogeny.</title>
        <authorList>
            <consortium name="Drosophila 12 Genomes Consortium"/>
            <person name="Clark A.G."/>
            <person name="Eisen M.B."/>
            <person name="Smith D.R."/>
            <person name="Bergman C.M."/>
            <person name="Oliver B."/>
            <person name="Markow T.A."/>
            <person name="Kaufman T.C."/>
            <person name="Kellis M."/>
            <person name="Gelbart W."/>
            <person name="Iyer V.N."/>
            <person name="Pollard D.A."/>
            <person name="Sackton T.B."/>
            <person name="Larracuente A.M."/>
            <person name="Singh N.D."/>
            <person name="Abad J.P."/>
            <person name="Abt D.N."/>
            <person name="Adryan B."/>
            <person name="Aguade M."/>
            <person name="Akashi H."/>
            <person name="Anderson W.W."/>
            <person name="Aquadro C.F."/>
            <person name="Ardell D.H."/>
            <person name="Arguello R."/>
            <person name="Artieri C.G."/>
            <person name="Barbash D.A."/>
            <person name="Barker D."/>
            <person name="Barsanti P."/>
            <person name="Batterham P."/>
            <person name="Batzoglou S."/>
            <person name="Begun D."/>
            <person name="Bhutkar A."/>
            <person name="Blanco E."/>
            <person name="Bosak S.A."/>
            <person name="Bradley R.K."/>
            <person name="Brand A.D."/>
            <person name="Brent M.R."/>
            <person name="Brooks A.N."/>
            <person name="Brown R.H."/>
            <person name="Butlin R.K."/>
            <person name="Caggese C."/>
            <person name="Calvi B.R."/>
            <person name="Bernardo de Carvalho A."/>
            <person name="Caspi A."/>
            <person name="Castrezana S."/>
            <person name="Celniker S.E."/>
            <person name="Chang J.L."/>
            <person name="Chapple C."/>
            <person name="Chatterji S."/>
            <person name="Chinwalla A."/>
            <person name="Civetta A."/>
            <person name="Clifton S.W."/>
            <person name="Comeron J.M."/>
            <person name="Costello J.C."/>
            <person name="Coyne J.A."/>
            <person name="Daub J."/>
            <person name="David R.G."/>
            <person name="Delcher A.L."/>
            <person name="Delehaunty K."/>
            <person name="Do C.B."/>
            <person name="Ebling H."/>
            <person name="Edwards K."/>
            <person name="Eickbush T."/>
            <person name="Evans J.D."/>
            <person name="Filipski A."/>
            <person name="Findeiss S."/>
            <person name="Freyhult E."/>
            <person name="Fulton L."/>
            <person name="Fulton R."/>
            <person name="Garcia A.C."/>
            <person name="Gardiner A."/>
            <person name="Garfield D.A."/>
            <person name="Garvin B.E."/>
            <person name="Gibson G."/>
            <person name="Gilbert D."/>
            <person name="Gnerre S."/>
            <person name="Godfrey J."/>
            <person name="Good R."/>
            <person name="Gotea V."/>
            <person name="Gravely B."/>
            <person name="Greenberg A.J."/>
            <person name="Griffiths-Jones S."/>
            <person name="Gross S."/>
            <person name="Guigo R."/>
            <person name="Gustafson E.A."/>
            <person name="Haerty W."/>
            <person name="Hahn M.W."/>
            <person name="Halligan D.L."/>
            <person name="Halpern A.L."/>
            <person name="Halter G.M."/>
            <person name="Han M.V."/>
            <person name="Heger A."/>
            <person name="Hillier L."/>
            <person name="Hinrichs A.S."/>
            <person name="Holmes I."/>
            <person name="Hoskins R.A."/>
            <person name="Hubisz M.J."/>
            <person name="Hultmark D."/>
            <person name="Huntley M.A."/>
            <person name="Jaffe D.B."/>
            <person name="Jagadeeshan S."/>
            <person name="Jeck W.R."/>
            <person name="Johnson J."/>
            <person name="Jones C.D."/>
            <person name="Jordan W.C."/>
            <person name="Karpen G.H."/>
            <person name="Kataoka E."/>
            <person name="Keightley P.D."/>
            <person name="Kheradpour P."/>
            <person name="Kirkness E.F."/>
            <person name="Koerich L.B."/>
            <person name="Kristiansen K."/>
            <person name="Kudrna D."/>
            <person name="Kulathinal R.J."/>
            <person name="Kumar S."/>
            <person name="Kwok R."/>
            <person name="Lander E."/>
            <person name="Langley C.H."/>
            <person name="Lapoint R."/>
            <person name="Lazzaro B.P."/>
            <person name="Lee S.J."/>
            <person name="Levesque L."/>
            <person name="Li R."/>
            <person name="Lin C.F."/>
            <person name="Lin M.F."/>
            <person name="Lindblad-Toh K."/>
            <person name="Llopart A."/>
            <person name="Long M."/>
            <person name="Low L."/>
            <person name="Lozovsky E."/>
            <person name="Lu J."/>
            <person name="Luo M."/>
            <person name="Machado C.A."/>
            <person name="Makalowski W."/>
            <person name="Marzo M."/>
            <person name="Matsuda M."/>
            <person name="Matzkin L."/>
            <person name="McAllister B."/>
            <person name="McBride C.S."/>
            <person name="McKernan B."/>
            <person name="McKernan K."/>
            <person name="Mendez-Lago M."/>
            <person name="Minx P."/>
            <person name="Mollenhauer M.U."/>
            <person name="Montooth K."/>
            <person name="Mount S.M."/>
            <person name="Mu X."/>
            <person name="Myers E."/>
            <person name="Negre B."/>
            <person name="Newfeld S."/>
            <person name="Nielsen R."/>
            <person name="Noor M.A."/>
            <person name="O'Grady P."/>
            <person name="Pachter L."/>
            <person name="Papaceit M."/>
            <person name="Parisi M.J."/>
            <person name="Parisi M."/>
            <person name="Parts L."/>
            <person name="Pedersen J.S."/>
            <person name="Pesole G."/>
            <person name="Phillippy A.M."/>
            <person name="Ponting C.P."/>
            <person name="Pop M."/>
            <person name="Porcelli D."/>
            <person name="Powell J.R."/>
            <person name="Prohaska S."/>
            <person name="Pruitt K."/>
            <person name="Puig M."/>
            <person name="Quesneville H."/>
            <person name="Ram K.R."/>
            <person name="Rand D."/>
            <person name="Rasmussen M.D."/>
            <person name="Reed L.K."/>
            <person name="Reenan R."/>
            <person name="Reily A."/>
            <person name="Remington K.A."/>
            <person name="Rieger T.T."/>
            <person name="Ritchie M.G."/>
            <person name="Robin C."/>
            <person name="Rogers Y.H."/>
            <person name="Rohde C."/>
            <person name="Rozas J."/>
            <person name="Rubenfield M.J."/>
            <person name="Ruiz A."/>
            <person name="Russo S."/>
            <person name="Salzberg S.L."/>
            <person name="Sanchez-Gracia A."/>
            <person name="Saranga D.J."/>
            <person name="Sato H."/>
            <person name="Schaeffer S.W."/>
            <person name="Schatz M.C."/>
            <person name="Schlenke T."/>
            <person name="Schwartz R."/>
            <person name="Segarra C."/>
            <person name="Singh R.S."/>
            <person name="Sirot L."/>
            <person name="Sirota M."/>
            <person name="Sisneros N.B."/>
            <person name="Smith C.D."/>
            <person name="Smith T.F."/>
            <person name="Spieth J."/>
            <person name="Stage D.E."/>
            <person name="Stark A."/>
            <person name="Stephan W."/>
            <person name="Strausberg R.L."/>
            <person name="Strempel S."/>
            <person name="Sturgill D."/>
            <person name="Sutton G."/>
            <person name="Sutton G.G."/>
            <person name="Tao W."/>
            <person name="Teichmann S."/>
            <person name="Tobari Y.N."/>
            <person name="Tomimura Y."/>
            <person name="Tsolas J.M."/>
            <person name="Valente V.L."/>
            <person name="Venter E."/>
            <person name="Venter J.C."/>
            <person name="Vicario S."/>
            <person name="Vieira F.G."/>
            <person name="Vilella A.J."/>
            <person name="Villasante A."/>
            <person name="Walenz B."/>
            <person name="Wang J."/>
            <person name="Wasserman M."/>
            <person name="Watts T."/>
            <person name="Wilson D."/>
            <person name="Wilson R.K."/>
            <person name="Wing R.A."/>
            <person name="Wolfner M.F."/>
            <person name="Wong A."/>
            <person name="Wong G.K."/>
            <person name="Wu C.I."/>
            <person name="Wu G."/>
            <person name="Yamamoto D."/>
            <person name="Yang H.P."/>
            <person name="Yang S.P."/>
            <person name="Yorke J.A."/>
            <person name="Yoshida K."/>
            <person name="Zdobnov E."/>
            <person name="Zhang P."/>
            <person name="Zhang Y."/>
            <person name="Zimin A.V."/>
            <person name="Baldwin J."/>
            <person name="Abdouelleil A."/>
            <person name="Abdulkadir J."/>
            <person name="Abebe A."/>
            <person name="Abera B."/>
            <person name="Abreu J."/>
            <person name="Acer S.C."/>
            <person name="Aftuck L."/>
            <person name="Alexander A."/>
            <person name="An P."/>
            <person name="Anderson E."/>
            <person name="Anderson S."/>
            <person name="Arachi H."/>
            <person name="Azer M."/>
            <person name="Bachantsang P."/>
            <person name="Barry A."/>
            <person name="Bayul T."/>
            <person name="Berlin A."/>
            <person name="Bessette D."/>
            <person name="Bloom T."/>
            <person name="Blye J."/>
            <person name="Boguslavskiy L."/>
            <person name="Bonnet C."/>
            <person name="Boukhgalter B."/>
            <person name="Bourzgui I."/>
            <person name="Brown A."/>
            <person name="Cahill P."/>
            <person name="Channer S."/>
            <person name="Cheshatsang Y."/>
            <person name="Chuda L."/>
            <person name="Citroen M."/>
            <person name="Collymore A."/>
            <person name="Cooke P."/>
            <person name="Costello M."/>
            <person name="D'Aco K."/>
            <person name="Daza R."/>
            <person name="De Haan G."/>
            <person name="DeGray S."/>
            <person name="DeMaso C."/>
            <person name="Dhargay N."/>
            <person name="Dooley K."/>
            <person name="Dooley E."/>
            <person name="Doricent M."/>
            <person name="Dorje P."/>
            <person name="Dorjee K."/>
            <person name="Dupes A."/>
            <person name="Elong R."/>
            <person name="Falk J."/>
            <person name="Farina A."/>
            <person name="Faro S."/>
            <person name="Ferguson D."/>
            <person name="Fisher S."/>
            <person name="Foley C.D."/>
            <person name="Franke A."/>
            <person name="Friedrich D."/>
            <person name="Gadbois L."/>
            <person name="Gearin G."/>
            <person name="Gearin C.R."/>
            <person name="Giannoukos G."/>
            <person name="Goode T."/>
            <person name="Graham J."/>
            <person name="Grandbois E."/>
            <person name="Grewal S."/>
            <person name="Gyaltsen K."/>
            <person name="Hafez N."/>
            <person name="Hagos B."/>
            <person name="Hall J."/>
            <person name="Henson C."/>
            <person name="Hollinger A."/>
            <person name="Honan T."/>
            <person name="Huard M.D."/>
            <person name="Hughes L."/>
            <person name="Hurhula B."/>
            <person name="Husby M.E."/>
            <person name="Kamat A."/>
            <person name="Kanga B."/>
            <person name="Kashin S."/>
            <person name="Khazanovich D."/>
            <person name="Kisner P."/>
            <person name="Lance K."/>
            <person name="Lara M."/>
            <person name="Lee W."/>
            <person name="Lennon N."/>
            <person name="Letendre F."/>
            <person name="LeVine R."/>
            <person name="Lipovsky A."/>
            <person name="Liu X."/>
            <person name="Liu J."/>
            <person name="Liu S."/>
            <person name="Lokyitsang T."/>
            <person name="Lokyitsang Y."/>
            <person name="Lubonja R."/>
            <person name="Lui A."/>
            <person name="MacDonald P."/>
            <person name="Magnisalis V."/>
            <person name="Maru K."/>
            <person name="Matthews C."/>
            <person name="McCusker W."/>
            <person name="McDonough S."/>
            <person name="Mehta T."/>
            <person name="Meldrim J."/>
            <person name="Meneus L."/>
            <person name="Mihai O."/>
            <person name="Mihalev A."/>
            <person name="Mihova T."/>
            <person name="Mittelman R."/>
            <person name="Mlenga V."/>
            <person name="Montmayeur A."/>
            <person name="Mulrain L."/>
            <person name="Navidi A."/>
            <person name="Naylor J."/>
            <person name="Negash T."/>
            <person name="Nguyen T."/>
            <person name="Nguyen N."/>
            <person name="Nicol R."/>
            <person name="Norbu C."/>
            <person name="Norbu N."/>
            <person name="Novod N."/>
            <person name="O'Neill B."/>
            <person name="Osman S."/>
            <person name="Markiewicz E."/>
            <person name="Oyono O.L."/>
            <person name="Patti C."/>
            <person name="Phunkhang P."/>
            <person name="Pierre F."/>
            <person name="Priest M."/>
            <person name="Raghuraman S."/>
            <person name="Rege F."/>
            <person name="Reyes R."/>
            <person name="Rise C."/>
            <person name="Rogov P."/>
            <person name="Ross K."/>
            <person name="Ryan E."/>
            <person name="Settipalli S."/>
            <person name="Shea T."/>
            <person name="Sherpa N."/>
            <person name="Shi L."/>
            <person name="Shih D."/>
            <person name="Sparrow T."/>
            <person name="Spaulding J."/>
            <person name="Stalker J."/>
            <person name="Stange-Thomann N."/>
            <person name="Stavropoulos S."/>
            <person name="Stone C."/>
            <person name="Strader C."/>
            <person name="Tesfaye S."/>
            <person name="Thomson T."/>
            <person name="Thoulutsang Y."/>
            <person name="Thoulutsang D."/>
            <person name="Topham K."/>
            <person name="Topping I."/>
            <person name="Tsamla T."/>
            <person name="Vassiliev H."/>
            <person name="Vo A."/>
            <person name="Wangchuk T."/>
            <person name="Wangdi T."/>
            <person name="Weiand M."/>
            <person name="Wilkinson J."/>
            <person name="Wilson A."/>
            <person name="Yadav S."/>
            <person name="Young G."/>
            <person name="Yu Q."/>
            <person name="Zembek L."/>
            <person name="Zhong D."/>
            <person name="Zimmer A."/>
            <person name="Zwirko Z."/>
            <person name="Jaffe D.B."/>
            <person name="Alvarez P."/>
            <person name="Brockman W."/>
            <person name="Butler J."/>
            <person name="Chin C."/>
            <person name="Gnerre S."/>
            <person name="Grabherr M."/>
            <person name="Kleber M."/>
            <person name="Mauceli E."/>
            <person name="MacCallum I."/>
        </authorList>
    </citation>
    <scope>NUCLEOTIDE SEQUENCE [LARGE SCALE GENOMIC DNA]</scope>
    <source>
        <strain evidence="3">Tucson 15287-2541.00</strain>
    </source>
</reference>
<accession>B4JDS4</accession>
<dbReference type="HOGENOM" id="CLU_3108572_0_0_1"/>
<name>B4JDS4_DROGR</name>
<gene>
    <name evidence="2" type="primary">Dgri\GH11238</name>
    <name evidence="2" type="ORF">Dgri_GH11238</name>
</gene>
<protein>
    <submittedName>
        <fullName evidence="2">GH11238</fullName>
    </submittedName>
</protein>
<evidence type="ECO:0000256" key="1">
    <source>
        <dbReference type="SAM" id="SignalP"/>
    </source>
</evidence>
<dbReference type="EMBL" id="CH916368">
    <property type="protein sequence ID" value="EDW03444.1"/>
    <property type="molecule type" value="Genomic_DNA"/>
</dbReference>
<evidence type="ECO:0000313" key="2">
    <source>
        <dbReference type="EMBL" id="EDW03444.1"/>
    </source>
</evidence>
<keyword evidence="3" id="KW-1185">Reference proteome</keyword>
<dbReference type="AlphaFoldDB" id="B4JDS4"/>
<sequence>MPPASLSITYALLLTPSLCDRLAPTCSAKSRANNDEQLAKYLVFSLDGGDL</sequence>
<keyword evidence="1" id="KW-0732">Signal</keyword>
<feature type="chain" id="PRO_5002808704" evidence="1">
    <location>
        <begin position="20"/>
        <end position="51"/>
    </location>
</feature>
<feature type="signal peptide" evidence="1">
    <location>
        <begin position="1"/>
        <end position="19"/>
    </location>
</feature>
<dbReference type="Proteomes" id="UP000001070">
    <property type="component" value="Unassembled WGS sequence"/>
</dbReference>
<proteinExistence type="predicted"/>